<dbReference type="Proteomes" id="UP001049176">
    <property type="component" value="Chromosome 3"/>
</dbReference>
<organism evidence="2 3">
    <name type="scientific">Marasmius oreades</name>
    <name type="common">fairy-ring Marasmius</name>
    <dbReference type="NCBI Taxonomy" id="181124"/>
    <lineage>
        <taxon>Eukaryota</taxon>
        <taxon>Fungi</taxon>
        <taxon>Dikarya</taxon>
        <taxon>Basidiomycota</taxon>
        <taxon>Agaricomycotina</taxon>
        <taxon>Agaricomycetes</taxon>
        <taxon>Agaricomycetidae</taxon>
        <taxon>Agaricales</taxon>
        <taxon>Marasmiineae</taxon>
        <taxon>Marasmiaceae</taxon>
        <taxon>Marasmius</taxon>
    </lineage>
</organism>
<evidence type="ECO:0000313" key="2">
    <source>
        <dbReference type="EMBL" id="KAG7095611.1"/>
    </source>
</evidence>
<dbReference type="KEGG" id="more:E1B28_006337"/>
<sequence>MFKVLLVYLRALHEGTTLINLLFQVFSLIARGVYAGLAPQPLAYNVAPLADIAGIQGSNADSRMFYQRADGSIWQTCVSGHWTNGRTTCDNRIVPANEVLYGTPLAAVATPNLTEWHLFFLSPTYTLSEYIYQQTSISTTNPSGVRGGTSCTDCITSEQFVVVGPRSRALSALYQVQNDEPKLRVWFVSAGQPNTVMEAGKQGNQVWQLIGMPNPVLT</sequence>
<proteinExistence type="inferred from homology"/>
<accession>A0A9P7UW45</accession>
<comment type="similarity">
    <text evidence="1">Belongs to the fungal fucose-specific lectin family.</text>
</comment>
<dbReference type="Gene3D" id="2.120.10.70">
    <property type="entry name" value="Fucose-specific lectin"/>
    <property type="match status" value="1"/>
</dbReference>
<dbReference type="EMBL" id="CM032183">
    <property type="protein sequence ID" value="KAG7095611.1"/>
    <property type="molecule type" value="Genomic_DNA"/>
</dbReference>
<evidence type="ECO:0000256" key="1">
    <source>
        <dbReference type="ARBA" id="ARBA00009042"/>
    </source>
</evidence>
<comment type="caution">
    <text evidence="2">The sequence shown here is derived from an EMBL/GenBank/DDBJ whole genome shotgun (WGS) entry which is preliminary data.</text>
</comment>
<dbReference type="InterPro" id="IPR012475">
    <property type="entry name" value="Fungal_lectin"/>
</dbReference>
<evidence type="ECO:0000313" key="3">
    <source>
        <dbReference type="Proteomes" id="UP001049176"/>
    </source>
</evidence>
<dbReference type="Pfam" id="PF07938">
    <property type="entry name" value="Fungal_lectin"/>
    <property type="match status" value="1"/>
</dbReference>
<gene>
    <name evidence="2" type="ORF">E1B28_006337</name>
</gene>
<dbReference type="AlphaFoldDB" id="A0A9P7UW45"/>
<dbReference type="GeneID" id="66075413"/>
<dbReference type="RefSeq" id="XP_043012081.1">
    <property type="nucleotide sequence ID" value="XM_043150990.1"/>
</dbReference>
<name>A0A9P7UW45_9AGAR</name>
<reference evidence="2" key="1">
    <citation type="journal article" date="2021" name="Genome Biol. Evol.">
        <title>The assembled and annotated genome of the fairy-ring fungus Marasmius oreades.</title>
        <authorList>
            <person name="Hiltunen M."/>
            <person name="Ament-Velasquez S.L."/>
            <person name="Johannesson H."/>
        </authorList>
    </citation>
    <scope>NUCLEOTIDE SEQUENCE</scope>
    <source>
        <strain evidence="2">03SP1</strain>
    </source>
</reference>
<dbReference type="OrthoDB" id="407298at2759"/>
<protein>
    <submittedName>
        <fullName evidence="2">Uncharacterized protein</fullName>
    </submittedName>
</protein>
<keyword evidence="3" id="KW-1185">Reference proteome</keyword>